<keyword evidence="1" id="KW-0812">Transmembrane</keyword>
<dbReference type="PATRIC" id="fig|45070.6.peg.2697"/>
<dbReference type="STRING" id="45070.Lnau_2556"/>
<feature type="transmembrane region" description="Helical" evidence="1">
    <location>
        <begin position="287"/>
        <end position="306"/>
    </location>
</feature>
<dbReference type="EMBL" id="LNYO01000024">
    <property type="protein sequence ID" value="KTD32908.1"/>
    <property type="molecule type" value="Genomic_DNA"/>
</dbReference>
<protein>
    <recommendedName>
        <fullName evidence="4">Class I SAM-dependent methyltransferase</fullName>
    </recommendedName>
</protein>
<reference evidence="2 3" key="1">
    <citation type="submission" date="2015-11" db="EMBL/GenBank/DDBJ databases">
        <title>Genomic analysis of 38 Legionella species identifies large and diverse effector repertoires.</title>
        <authorList>
            <person name="Burstein D."/>
            <person name="Amaro F."/>
            <person name="Zusman T."/>
            <person name="Lifshitz Z."/>
            <person name="Cohen O."/>
            <person name="Gilbert J.A."/>
            <person name="Pupko T."/>
            <person name="Shuman H.A."/>
            <person name="Segal G."/>
        </authorList>
    </citation>
    <scope>NUCLEOTIDE SEQUENCE [LARGE SCALE GENOMIC DNA]</scope>
    <source>
        <strain evidence="2 3">ATCC 49506</strain>
    </source>
</reference>
<keyword evidence="3" id="KW-1185">Reference proteome</keyword>
<gene>
    <name evidence="2" type="ORF">Lnau_2556</name>
</gene>
<evidence type="ECO:0000313" key="3">
    <source>
        <dbReference type="Proteomes" id="UP000054725"/>
    </source>
</evidence>
<comment type="caution">
    <text evidence="2">The sequence shown here is derived from an EMBL/GenBank/DDBJ whole genome shotgun (WGS) entry which is preliminary data.</text>
</comment>
<sequence>MRSKFEDYISIPRLDLFEFGDLAIPDIFHDLMRDYLGFIAKMGIYNPSFSIIKDVIENHNCKKIIDLCTGSGVPAILLREYLKEKGYPIPLVLTDKFPHQANAEKVNKNLAEVSYLTESIDATELPEELKGLRTLFASLHHFKPQQVQAILQNALDDNQPIAALEFTERTWFRVFCMFPGTLHLLAVTPFIKPFSFTRLFWTYAIPVVPIIYFWDGLVSNLRTYSEKDLRKIISGLKNNNFDWEIKTVPSPLMAISLSYLIGQPHRQQSTESSLVRQEQSSAKSIKTSASACIVLGMLTGFLSFLMSRKVNVSLAICLLTALLCRLAPNRMASNMSQYGRFFQLFSSDSKNLLSQEIEMTNSIRSTA</sequence>
<keyword evidence="1" id="KW-0472">Membrane</keyword>
<feature type="transmembrane region" description="Helical" evidence="1">
    <location>
        <begin position="312"/>
        <end position="328"/>
    </location>
</feature>
<evidence type="ECO:0000313" key="2">
    <source>
        <dbReference type="EMBL" id="KTD32908.1"/>
    </source>
</evidence>
<feature type="transmembrane region" description="Helical" evidence="1">
    <location>
        <begin position="203"/>
        <end position="221"/>
    </location>
</feature>
<name>A0A0W0WKQ9_9GAMM</name>
<dbReference type="InterPro" id="IPR029063">
    <property type="entry name" value="SAM-dependent_MTases_sf"/>
</dbReference>
<dbReference type="SUPFAM" id="SSF53335">
    <property type="entry name" value="S-adenosyl-L-methionine-dependent methyltransferases"/>
    <property type="match status" value="1"/>
</dbReference>
<dbReference type="OrthoDB" id="117053at2"/>
<dbReference type="AlphaFoldDB" id="A0A0W0WKQ9"/>
<evidence type="ECO:0008006" key="4">
    <source>
        <dbReference type="Google" id="ProtNLM"/>
    </source>
</evidence>
<evidence type="ECO:0000256" key="1">
    <source>
        <dbReference type="SAM" id="Phobius"/>
    </source>
</evidence>
<dbReference type="Proteomes" id="UP000054725">
    <property type="component" value="Unassembled WGS sequence"/>
</dbReference>
<organism evidence="2 3">
    <name type="scientific">Legionella nautarum</name>
    <dbReference type="NCBI Taxonomy" id="45070"/>
    <lineage>
        <taxon>Bacteria</taxon>
        <taxon>Pseudomonadati</taxon>
        <taxon>Pseudomonadota</taxon>
        <taxon>Gammaproteobacteria</taxon>
        <taxon>Legionellales</taxon>
        <taxon>Legionellaceae</taxon>
        <taxon>Legionella</taxon>
    </lineage>
</organism>
<keyword evidence="1" id="KW-1133">Transmembrane helix</keyword>
<proteinExistence type="predicted"/>
<dbReference type="RefSeq" id="WP_058505543.1">
    <property type="nucleotide sequence ID" value="NZ_CAAAIF010000004.1"/>
</dbReference>
<accession>A0A0W0WKQ9</accession>